<dbReference type="InterPro" id="IPR029063">
    <property type="entry name" value="SAM-dependent_MTases_sf"/>
</dbReference>
<proteinExistence type="predicted"/>
<protein>
    <recommendedName>
        <fullName evidence="3">Methyltransferase type 11 domain-containing protein</fullName>
    </recommendedName>
</protein>
<evidence type="ECO:0008006" key="3">
    <source>
        <dbReference type="Google" id="ProtNLM"/>
    </source>
</evidence>
<gene>
    <name evidence="1" type="ORF">NUH88_19645</name>
</gene>
<keyword evidence="2" id="KW-1185">Reference proteome</keyword>
<accession>A0A9J7ASY3</accession>
<dbReference type="AlphaFoldDB" id="A0A9J7ASY3"/>
<dbReference type="RefSeq" id="WP_257768359.1">
    <property type="nucleotide sequence ID" value="NZ_CP102480.1"/>
</dbReference>
<dbReference type="SUPFAM" id="SSF53335">
    <property type="entry name" value="S-adenosyl-L-methionine-dependent methyltransferases"/>
    <property type="match status" value="1"/>
</dbReference>
<organism evidence="1 2">
    <name type="scientific">Nisaea acidiphila</name>
    <dbReference type="NCBI Taxonomy" id="1862145"/>
    <lineage>
        <taxon>Bacteria</taxon>
        <taxon>Pseudomonadati</taxon>
        <taxon>Pseudomonadota</taxon>
        <taxon>Alphaproteobacteria</taxon>
        <taxon>Rhodospirillales</taxon>
        <taxon>Thalassobaculaceae</taxon>
        <taxon>Nisaea</taxon>
    </lineage>
</organism>
<reference evidence="1" key="1">
    <citation type="submission" date="2022-08" db="EMBL/GenBank/DDBJ databases">
        <title>Nisaea acidiphila sp. nov., isolated from a marine algal debris and emended description of the genus Nisaea Urios et al. 2008.</title>
        <authorList>
            <person name="Kwon K."/>
        </authorList>
    </citation>
    <scope>NUCLEOTIDE SEQUENCE</scope>
    <source>
        <strain evidence="1">MEBiC11861</strain>
    </source>
</reference>
<name>A0A9J7ASY3_9PROT</name>
<evidence type="ECO:0000313" key="1">
    <source>
        <dbReference type="EMBL" id="UUX49601.1"/>
    </source>
</evidence>
<evidence type="ECO:0000313" key="2">
    <source>
        <dbReference type="Proteomes" id="UP001060336"/>
    </source>
</evidence>
<dbReference type="Proteomes" id="UP001060336">
    <property type="component" value="Chromosome"/>
</dbReference>
<dbReference type="EMBL" id="CP102480">
    <property type="protein sequence ID" value="UUX49601.1"/>
    <property type="molecule type" value="Genomic_DNA"/>
</dbReference>
<dbReference type="KEGG" id="naci:NUH88_19645"/>
<sequence length="202" mass="22924">MPNSLQKLNIGCGSSPTEGWVNLDFRDGPGVDVVFDLESCGENRLPLEDNSISEFKASHILEHIRNILPLMEELHRVATDGALLTAAMPHIGSDGAWGDPTHVRGMSVFALRYFSQPWYHFADYGYRGDWDIERVRYKVGRKRAGADIADHQRLMDRVDMERNFVNEMVADLRAVKPARPRGEGKLPSIRYEFELLGKKPDQ</sequence>